<feature type="transmembrane region" description="Helical" evidence="5">
    <location>
        <begin position="354"/>
        <end position="376"/>
    </location>
</feature>
<dbReference type="SUPFAM" id="SSF103473">
    <property type="entry name" value="MFS general substrate transporter"/>
    <property type="match status" value="1"/>
</dbReference>
<dbReference type="Gene3D" id="1.20.1250.20">
    <property type="entry name" value="MFS general substrate transporter like domains"/>
    <property type="match status" value="2"/>
</dbReference>
<keyword evidence="2 5" id="KW-0812">Transmembrane</keyword>
<dbReference type="PANTHER" id="PTHR43826">
    <property type="entry name" value="GLUCOSE-6-PHOSPHATE EXCHANGER SLC37A4"/>
    <property type="match status" value="1"/>
</dbReference>
<organism evidence="7 8">
    <name type="scientific">Pedobacter steynii</name>
    <dbReference type="NCBI Taxonomy" id="430522"/>
    <lineage>
        <taxon>Bacteria</taxon>
        <taxon>Pseudomonadati</taxon>
        <taxon>Bacteroidota</taxon>
        <taxon>Sphingobacteriia</taxon>
        <taxon>Sphingobacteriales</taxon>
        <taxon>Sphingobacteriaceae</taxon>
        <taxon>Pedobacter</taxon>
    </lineage>
</organism>
<feature type="transmembrane region" description="Helical" evidence="5">
    <location>
        <begin position="316"/>
        <end position="333"/>
    </location>
</feature>
<dbReference type="PROSITE" id="PS50850">
    <property type="entry name" value="MFS"/>
    <property type="match status" value="1"/>
</dbReference>
<evidence type="ECO:0000313" key="7">
    <source>
        <dbReference type="EMBL" id="SDN05914.1"/>
    </source>
</evidence>
<proteinExistence type="predicted"/>
<dbReference type="GO" id="GO:0016020">
    <property type="term" value="C:membrane"/>
    <property type="evidence" value="ECO:0007669"/>
    <property type="project" value="InterPro"/>
</dbReference>
<name>A0A1G9Y9W5_9SPHI</name>
<keyword evidence="8" id="KW-1185">Reference proteome</keyword>
<protein>
    <submittedName>
        <fullName evidence="7">MFS transporter, OPA family, glycerol-3-phosphate transporter</fullName>
    </submittedName>
</protein>
<feature type="transmembrane region" description="Helical" evidence="5">
    <location>
        <begin position="382"/>
        <end position="403"/>
    </location>
</feature>
<dbReference type="PANTHER" id="PTHR43826:SF3">
    <property type="entry name" value="GLUCOSE-6-PHOSPHATE EXCHANGER SLC37A4"/>
    <property type="match status" value="1"/>
</dbReference>
<feature type="transmembrane region" description="Helical" evidence="5">
    <location>
        <begin position="293"/>
        <end position="310"/>
    </location>
</feature>
<feature type="transmembrane region" description="Helical" evidence="5">
    <location>
        <begin position="259"/>
        <end position="281"/>
    </location>
</feature>
<evidence type="ECO:0000259" key="6">
    <source>
        <dbReference type="PROSITE" id="PS50850"/>
    </source>
</evidence>
<accession>A0A1G9Y9W5</accession>
<evidence type="ECO:0000256" key="5">
    <source>
        <dbReference type="SAM" id="Phobius"/>
    </source>
</evidence>
<dbReference type="Pfam" id="PF07690">
    <property type="entry name" value="MFS_1"/>
    <property type="match status" value="1"/>
</dbReference>
<dbReference type="InterPro" id="IPR011701">
    <property type="entry name" value="MFS"/>
</dbReference>
<dbReference type="InterPro" id="IPR000849">
    <property type="entry name" value="Sugar_P_transporter"/>
</dbReference>
<dbReference type="InterPro" id="IPR036259">
    <property type="entry name" value="MFS_trans_sf"/>
</dbReference>
<reference evidence="8" key="1">
    <citation type="submission" date="2016-10" db="EMBL/GenBank/DDBJ databases">
        <authorList>
            <person name="Varghese N."/>
            <person name="Submissions S."/>
        </authorList>
    </citation>
    <scope>NUCLEOTIDE SEQUENCE [LARGE SCALE GENOMIC DNA]</scope>
    <source>
        <strain evidence="8">DSM 19110</strain>
    </source>
</reference>
<dbReference type="RefSeq" id="WP_074609126.1">
    <property type="nucleotide sequence ID" value="NZ_FNGY01000006.1"/>
</dbReference>
<sequence>MSFRNQQWKMLLVTMLCYLFFYTGRHNFGWAVKDMGSALAISYTTIGWISFSMLIGYSIGQLINGNLADRISARVMVPTGAFLSIAANVAISFSSNPMLIMLLWAMNGYFQSMAWAPGAKVISNWWHKDEHGKAFGFYTMAAGLSSVVTYLFSIILIQMHLEWRMLFRLPLIPLAFAALIFLIFIRDKPTDTESVEAKKQAEPANAAGDSWLDRYKTVIRNPNFIKASLSFGFESMARYGLIFWVPVHYLGKGWKENPQYLWVTLLLPIGMATGAISFGALSDSVFKGDRIASIRLGMIISAILSILIYISPSSNLLLGGALMFLAGFFVYGPQANFWPLSPQMLPKNTIGTGIGFMNMTGYLFAALGEPLFGFVIDATGATGSIFMVISFICLLSAVFISTIKTRSQQIAKEAASTLNS</sequence>
<dbReference type="GO" id="GO:0012505">
    <property type="term" value="C:endomembrane system"/>
    <property type="evidence" value="ECO:0007669"/>
    <property type="project" value="UniProtKB-SubCell"/>
</dbReference>
<keyword evidence="3 5" id="KW-1133">Transmembrane helix</keyword>
<feature type="transmembrane region" description="Helical" evidence="5">
    <location>
        <begin position="35"/>
        <end position="59"/>
    </location>
</feature>
<evidence type="ECO:0000256" key="4">
    <source>
        <dbReference type="ARBA" id="ARBA00023136"/>
    </source>
</evidence>
<comment type="subcellular location">
    <subcellularLocation>
        <location evidence="1">Endomembrane system</location>
        <topology evidence="1">Multi-pass membrane protein</topology>
    </subcellularLocation>
</comment>
<dbReference type="EMBL" id="FNGY01000006">
    <property type="protein sequence ID" value="SDN05914.1"/>
    <property type="molecule type" value="Genomic_DNA"/>
</dbReference>
<feature type="transmembrane region" description="Helical" evidence="5">
    <location>
        <begin position="165"/>
        <end position="185"/>
    </location>
</feature>
<dbReference type="AlphaFoldDB" id="A0A1G9Y9W5"/>
<dbReference type="GO" id="GO:0035435">
    <property type="term" value="P:phosphate ion transmembrane transport"/>
    <property type="evidence" value="ECO:0007669"/>
    <property type="project" value="TreeGrafter"/>
</dbReference>
<feature type="domain" description="Major facilitator superfamily (MFS) profile" evidence="6">
    <location>
        <begin position="10"/>
        <end position="408"/>
    </location>
</feature>
<feature type="transmembrane region" description="Helical" evidence="5">
    <location>
        <begin position="137"/>
        <end position="159"/>
    </location>
</feature>
<gene>
    <name evidence="7" type="ORF">SAMN05421820_10648</name>
</gene>
<dbReference type="InterPro" id="IPR020846">
    <property type="entry name" value="MFS_dom"/>
</dbReference>
<evidence type="ECO:0000256" key="3">
    <source>
        <dbReference type="ARBA" id="ARBA00022989"/>
    </source>
</evidence>
<dbReference type="GO" id="GO:0061513">
    <property type="term" value="F:glucose 6-phosphate:phosphate antiporter activity"/>
    <property type="evidence" value="ECO:0007669"/>
    <property type="project" value="TreeGrafter"/>
</dbReference>
<dbReference type="InterPro" id="IPR051337">
    <property type="entry name" value="OPA_Antiporter"/>
</dbReference>
<dbReference type="PIRSF" id="PIRSF002808">
    <property type="entry name" value="Hexose_phosphate_transp"/>
    <property type="match status" value="1"/>
</dbReference>
<dbReference type="Proteomes" id="UP000183200">
    <property type="component" value="Unassembled WGS sequence"/>
</dbReference>
<evidence type="ECO:0000256" key="1">
    <source>
        <dbReference type="ARBA" id="ARBA00004127"/>
    </source>
</evidence>
<evidence type="ECO:0000313" key="8">
    <source>
        <dbReference type="Proteomes" id="UP000183200"/>
    </source>
</evidence>
<evidence type="ECO:0000256" key="2">
    <source>
        <dbReference type="ARBA" id="ARBA00022692"/>
    </source>
</evidence>
<keyword evidence="4 5" id="KW-0472">Membrane</keyword>